<organism evidence="1 2">
    <name type="scientific">Crotalaria pallida</name>
    <name type="common">Smooth rattlebox</name>
    <name type="synonym">Crotalaria striata</name>
    <dbReference type="NCBI Taxonomy" id="3830"/>
    <lineage>
        <taxon>Eukaryota</taxon>
        <taxon>Viridiplantae</taxon>
        <taxon>Streptophyta</taxon>
        <taxon>Embryophyta</taxon>
        <taxon>Tracheophyta</taxon>
        <taxon>Spermatophyta</taxon>
        <taxon>Magnoliopsida</taxon>
        <taxon>eudicotyledons</taxon>
        <taxon>Gunneridae</taxon>
        <taxon>Pentapetalae</taxon>
        <taxon>rosids</taxon>
        <taxon>fabids</taxon>
        <taxon>Fabales</taxon>
        <taxon>Fabaceae</taxon>
        <taxon>Papilionoideae</taxon>
        <taxon>50 kb inversion clade</taxon>
        <taxon>genistoids sensu lato</taxon>
        <taxon>core genistoids</taxon>
        <taxon>Crotalarieae</taxon>
        <taxon>Crotalaria</taxon>
    </lineage>
</organism>
<name>A0AAN9J1D4_CROPI</name>
<gene>
    <name evidence="1" type="ORF">RIF29_03841</name>
</gene>
<comment type="caution">
    <text evidence="1">The sequence shown here is derived from an EMBL/GenBank/DDBJ whole genome shotgun (WGS) entry which is preliminary data.</text>
</comment>
<dbReference type="Proteomes" id="UP001372338">
    <property type="component" value="Unassembled WGS sequence"/>
</dbReference>
<sequence>MKRGDGCSRSTAMHTQPYIRTYTIGECYSKELKRLAAYSRSNANLLAKLTFQEEIAPYRWENQFSIAVSAAIEDGILGSEAQRS</sequence>
<dbReference type="EMBL" id="JAYWIO010000001">
    <property type="protein sequence ID" value="KAK7289856.1"/>
    <property type="molecule type" value="Genomic_DNA"/>
</dbReference>
<evidence type="ECO:0000313" key="2">
    <source>
        <dbReference type="Proteomes" id="UP001372338"/>
    </source>
</evidence>
<keyword evidence="2" id="KW-1185">Reference proteome</keyword>
<reference evidence="1 2" key="1">
    <citation type="submission" date="2024-01" db="EMBL/GenBank/DDBJ databases">
        <title>The genomes of 5 underutilized Papilionoideae crops provide insights into root nodulation and disease resistanc.</title>
        <authorList>
            <person name="Yuan L."/>
        </authorList>
    </citation>
    <scope>NUCLEOTIDE SEQUENCE [LARGE SCALE GENOMIC DNA]</scope>
    <source>
        <strain evidence="1">ZHUSHIDOU_FW_LH</strain>
        <tissue evidence="1">Leaf</tissue>
    </source>
</reference>
<dbReference type="AlphaFoldDB" id="A0AAN9J1D4"/>
<protein>
    <submittedName>
        <fullName evidence="1">Uncharacterized protein</fullName>
    </submittedName>
</protein>
<evidence type="ECO:0000313" key="1">
    <source>
        <dbReference type="EMBL" id="KAK7289856.1"/>
    </source>
</evidence>
<accession>A0AAN9J1D4</accession>
<proteinExistence type="predicted"/>